<organism evidence="1 2">
    <name type="scientific">Solanum bulbocastanum</name>
    <name type="common">Wild potato</name>
    <dbReference type="NCBI Taxonomy" id="147425"/>
    <lineage>
        <taxon>Eukaryota</taxon>
        <taxon>Viridiplantae</taxon>
        <taxon>Streptophyta</taxon>
        <taxon>Embryophyta</taxon>
        <taxon>Tracheophyta</taxon>
        <taxon>Spermatophyta</taxon>
        <taxon>Magnoliopsida</taxon>
        <taxon>eudicotyledons</taxon>
        <taxon>Gunneridae</taxon>
        <taxon>Pentapetalae</taxon>
        <taxon>asterids</taxon>
        <taxon>lamiids</taxon>
        <taxon>Solanales</taxon>
        <taxon>Solanaceae</taxon>
        <taxon>Solanoideae</taxon>
        <taxon>Solaneae</taxon>
        <taxon>Solanum</taxon>
    </lineage>
</organism>
<comment type="caution">
    <text evidence="1">The sequence shown here is derived from an EMBL/GenBank/DDBJ whole genome shotgun (WGS) entry which is preliminary data.</text>
</comment>
<name>A0AAN8T3X3_SOLBU</name>
<dbReference type="EMBL" id="JBANQN010000010">
    <property type="protein sequence ID" value="KAK6778097.1"/>
    <property type="molecule type" value="Genomic_DNA"/>
</dbReference>
<dbReference type="Proteomes" id="UP001371456">
    <property type="component" value="Unassembled WGS sequence"/>
</dbReference>
<protein>
    <submittedName>
        <fullName evidence="1">Uncharacterized protein</fullName>
    </submittedName>
</protein>
<keyword evidence="2" id="KW-1185">Reference proteome</keyword>
<sequence>MIFSKCKSYDATTKVVPKQPAWIIRKILKAKEIVAQVGYNHEEFFQSRSFQIKTMYNSLRGNLPKVSWERLECNNFYLSQMDISLNNGGSW</sequence>
<reference evidence="1 2" key="1">
    <citation type="submission" date="2024-02" db="EMBL/GenBank/DDBJ databases">
        <title>de novo genome assembly of Solanum bulbocastanum strain 11H21.</title>
        <authorList>
            <person name="Hosaka A.J."/>
        </authorList>
    </citation>
    <scope>NUCLEOTIDE SEQUENCE [LARGE SCALE GENOMIC DNA]</scope>
    <source>
        <tissue evidence="1">Young leaves</tissue>
    </source>
</reference>
<evidence type="ECO:0000313" key="1">
    <source>
        <dbReference type="EMBL" id="KAK6778097.1"/>
    </source>
</evidence>
<proteinExistence type="predicted"/>
<dbReference type="AlphaFoldDB" id="A0AAN8T3X3"/>
<evidence type="ECO:0000313" key="2">
    <source>
        <dbReference type="Proteomes" id="UP001371456"/>
    </source>
</evidence>
<gene>
    <name evidence="1" type="ORF">RDI58_024815</name>
</gene>
<accession>A0AAN8T3X3</accession>